<dbReference type="Proteomes" id="UP000663879">
    <property type="component" value="Unassembled WGS sequence"/>
</dbReference>
<evidence type="ECO:0000313" key="2">
    <source>
        <dbReference type="Proteomes" id="UP000663879"/>
    </source>
</evidence>
<protein>
    <submittedName>
        <fullName evidence="1">Uncharacterized protein</fullName>
    </submittedName>
</protein>
<keyword evidence="2" id="KW-1185">Reference proteome</keyword>
<proteinExistence type="predicted"/>
<accession>A0A813ZIS6</accession>
<dbReference type="EMBL" id="CAJNOC010001887">
    <property type="protein sequence ID" value="CAF0898505.1"/>
    <property type="molecule type" value="Genomic_DNA"/>
</dbReference>
<evidence type="ECO:0000313" key="1">
    <source>
        <dbReference type="EMBL" id="CAF0898505.1"/>
    </source>
</evidence>
<gene>
    <name evidence="1" type="ORF">OXX778_LOCUS11277</name>
</gene>
<dbReference type="AlphaFoldDB" id="A0A813ZIS6"/>
<name>A0A813ZIS6_9BILA</name>
<sequence length="109" mass="13188">MTIKSNTILRYQNNHSHREHRLEEIRTYTAYQELKQEILIDLTKSIKTAYNETQRRLIEENIPDRAVAALLPRFSTVNNTLYKIKATKRPKFHLIFKAHNYWRLFNDNE</sequence>
<reference evidence="1" key="1">
    <citation type="submission" date="2021-02" db="EMBL/GenBank/DDBJ databases">
        <authorList>
            <person name="Nowell W R."/>
        </authorList>
    </citation>
    <scope>NUCLEOTIDE SEQUENCE</scope>
    <source>
        <strain evidence="1">Ploen Becks lab</strain>
    </source>
</reference>
<comment type="caution">
    <text evidence="1">The sequence shown here is derived from an EMBL/GenBank/DDBJ whole genome shotgun (WGS) entry which is preliminary data.</text>
</comment>
<organism evidence="1 2">
    <name type="scientific">Brachionus calyciflorus</name>
    <dbReference type="NCBI Taxonomy" id="104777"/>
    <lineage>
        <taxon>Eukaryota</taxon>
        <taxon>Metazoa</taxon>
        <taxon>Spiralia</taxon>
        <taxon>Gnathifera</taxon>
        <taxon>Rotifera</taxon>
        <taxon>Eurotatoria</taxon>
        <taxon>Monogononta</taxon>
        <taxon>Pseudotrocha</taxon>
        <taxon>Ploima</taxon>
        <taxon>Brachionidae</taxon>
        <taxon>Brachionus</taxon>
    </lineage>
</organism>